<name>B7Q2I8_IXOSC</name>
<dbReference type="Proteomes" id="UP000001555">
    <property type="component" value="Unassembled WGS sequence"/>
</dbReference>
<dbReference type="EMBL" id="ABJB010693810">
    <property type="status" value="NOT_ANNOTATED_CDS"/>
    <property type="molecule type" value="Genomic_DNA"/>
</dbReference>
<protein>
    <recommendedName>
        <fullName evidence="5">EB domain-containing protein</fullName>
    </recommendedName>
</protein>
<dbReference type="VEuPathDB" id="VectorBase:ISCW008789"/>
<proteinExistence type="predicted"/>
<reference evidence="3" key="2">
    <citation type="submission" date="2020-05" db="UniProtKB">
        <authorList>
            <consortium name="EnsemblMetazoa"/>
        </authorList>
    </citation>
    <scope>IDENTIFICATION</scope>
    <source>
        <strain evidence="3">wikel</strain>
    </source>
</reference>
<evidence type="ECO:0000313" key="2">
    <source>
        <dbReference type="EMBL" id="EEC13060.1"/>
    </source>
</evidence>
<dbReference type="InParanoid" id="B7Q2I8"/>
<keyword evidence="4" id="KW-1185">Reference proteome</keyword>
<organism>
    <name type="scientific">Ixodes scapularis</name>
    <name type="common">Black-legged tick</name>
    <name type="synonym">Deer tick</name>
    <dbReference type="NCBI Taxonomy" id="6945"/>
    <lineage>
        <taxon>Eukaryota</taxon>
        <taxon>Metazoa</taxon>
        <taxon>Ecdysozoa</taxon>
        <taxon>Arthropoda</taxon>
        <taxon>Chelicerata</taxon>
        <taxon>Arachnida</taxon>
        <taxon>Acari</taxon>
        <taxon>Parasitiformes</taxon>
        <taxon>Ixodida</taxon>
        <taxon>Ixodoidea</taxon>
        <taxon>Ixodidae</taxon>
        <taxon>Ixodinae</taxon>
        <taxon>Ixodes</taxon>
    </lineage>
</organism>
<dbReference type="EMBL" id="ABJB010755503">
    <property type="status" value="NOT_ANNOTATED_CDS"/>
    <property type="molecule type" value="Genomic_DNA"/>
</dbReference>
<sequence length="268" mass="28772">MRLCIDKSLLCVSCGLLVAAWTAQTTNAEEFFLQKVASDTALVRSVLTDTCGGAVPGKCEARGARCVDNRCACVDERHPFRLHSLHTVCWPEAKLGARCYFQASSRLAVMKRLPTITPKNLTLNESEDVLTLTCTEQCATTFSDCVVPMGWCACRPGYGRSEDASRCEPRPSGGLRARCGKHADCAALNARCVYSHCECGMGMVALNGGSGPCVNATRAPEAAPTVINRIPPAVSPQTALQQQAQLAPEVPSFGRPHKYIRDAPIAVE</sequence>
<dbReference type="EMBL" id="ABJB010386272">
    <property type="status" value="NOT_ANNOTATED_CDS"/>
    <property type="molecule type" value="Genomic_DNA"/>
</dbReference>
<dbReference type="EnsemblMetazoa" id="ISCW008789-RA">
    <property type="protein sequence ID" value="ISCW008789-PA"/>
    <property type="gene ID" value="ISCW008789"/>
</dbReference>
<dbReference type="EMBL" id="DS844506">
    <property type="protein sequence ID" value="EEC13060.1"/>
    <property type="molecule type" value="Genomic_DNA"/>
</dbReference>
<feature type="chain" id="PRO_5014568212" description="EB domain-containing protein" evidence="1">
    <location>
        <begin position="29"/>
        <end position="268"/>
    </location>
</feature>
<evidence type="ECO:0000313" key="3">
    <source>
        <dbReference type="EnsemblMetazoa" id="ISCW008789-PA"/>
    </source>
</evidence>
<feature type="signal peptide" evidence="1">
    <location>
        <begin position="1"/>
        <end position="28"/>
    </location>
</feature>
<dbReference type="EMBL" id="ABJB010194734">
    <property type="status" value="NOT_ANNOTATED_CDS"/>
    <property type="molecule type" value="Genomic_DNA"/>
</dbReference>
<gene>
    <name evidence="2" type="ORF">IscW_ISCW008789</name>
</gene>
<evidence type="ECO:0000313" key="4">
    <source>
        <dbReference type="Proteomes" id="UP000001555"/>
    </source>
</evidence>
<dbReference type="VEuPathDB" id="VectorBase:ISCI008789"/>
<dbReference type="HOGENOM" id="CLU_1039308_0_0_1"/>
<keyword evidence="1" id="KW-0732">Signal</keyword>
<evidence type="ECO:0000256" key="1">
    <source>
        <dbReference type="SAM" id="SignalP"/>
    </source>
</evidence>
<dbReference type="PaxDb" id="6945-B7Q2I8"/>
<evidence type="ECO:0008006" key="5">
    <source>
        <dbReference type="Google" id="ProtNLM"/>
    </source>
</evidence>
<accession>B7Q2I8</accession>
<dbReference type="AlphaFoldDB" id="B7Q2I8"/>
<reference evidence="2 4" key="1">
    <citation type="submission" date="2008-03" db="EMBL/GenBank/DDBJ databases">
        <title>Annotation of Ixodes scapularis.</title>
        <authorList>
            <consortium name="Ixodes scapularis Genome Project Consortium"/>
            <person name="Caler E."/>
            <person name="Hannick L.I."/>
            <person name="Bidwell S."/>
            <person name="Joardar V."/>
            <person name="Thiagarajan M."/>
            <person name="Amedeo P."/>
            <person name="Galinsky K.J."/>
            <person name="Schobel S."/>
            <person name="Inman J."/>
            <person name="Hostetler J."/>
            <person name="Miller J."/>
            <person name="Hammond M."/>
            <person name="Megy K."/>
            <person name="Lawson D."/>
            <person name="Kodira C."/>
            <person name="Sutton G."/>
            <person name="Meyer J."/>
            <person name="Hill C.A."/>
            <person name="Birren B."/>
            <person name="Nene V."/>
            <person name="Collins F."/>
            <person name="Alarcon-Chaidez F."/>
            <person name="Wikel S."/>
            <person name="Strausberg R."/>
        </authorList>
    </citation>
    <scope>NUCLEOTIDE SEQUENCE [LARGE SCALE GENOMIC DNA]</scope>
    <source>
        <strain evidence="4">Wikel</strain>
        <strain evidence="2">Wikel colony</strain>
    </source>
</reference>
<dbReference type="EMBL" id="ABJB010590864">
    <property type="status" value="NOT_ANNOTATED_CDS"/>
    <property type="molecule type" value="Genomic_DNA"/>
</dbReference>